<dbReference type="KEGG" id="mox:DAMO_2504"/>
<dbReference type="InterPro" id="IPR012349">
    <property type="entry name" value="Split_barrel_FMN-bd"/>
</dbReference>
<accession>D5MJJ2</accession>
<gene>
    <name evidence="1" type="ORF">DAMO_2504</name>
</gene>
<dbReference type="SUPFAM" id="SSF50475">
    <property type="entry name" value="FMN-binding split barrel"/>
    <property type="match status" value="1"/>
</dbReference>
<dbReference type="AlphaFoldDB" id="D5MJJ2"/>
<protein>
    <recommendedName>
        <fullName evidence="3">Pyridoxamine 5'-phosphate oxidase putative domain-containing protein</fullName>
    </recommendedName>
</protein>
<dbReference type="eggNOG" id="ENOG5032UAP">
    <property type="taxonomic scope" value="Bacteria"/>
</dbReference>
<sequence>MTDAGSVRYDGSLEKYGTEQEGLVMSSAVELPSLAHVITRYRFAYLMTTSAKGAPHAVAVAAVLQGGDLVVNGIGRRSRENALARPAVSLVWPPQSEADYSLIIDGQAAVTDDSLRITPTRAVLHRSTRSSAPNVSGACESDCVEIDLSLSSDRPMMRSI</sequence>
<evidence type="ECO:0000313" key="1">
    <source>
        <dbReference type="EMBL" id="CBE69577.1"/>
    </source>
</evidence>
<evidence type="ECO:0000313" key="2">
    <source>
        <dbReference type="Proteomes" id="UP000006898"/>
    </source>
</evidence>
<name>D5MJJ2_METO1</name>
<dbReference type="Proteomes" id="UP000006898">
    <property type="component" value="Chromosome"/>
</dbReference>
<dbReference type="STRING" id="671143.DAMO_2504"/>
<dbReference type="Gene3D" id="2.30.110.10">
    <property type="entry name" value="Electron Transport, Fmn-binding Protein, Chain A"/>
    <property type="match status" value="1"/>
</dbReference>
<evidence type="ECO:0008006" key="3">
    <source>
        <dbReference type="Google" id="ProtNLM"/>
    </source>
</evidence>
<proteinExistence type="predicted"/>
<dbReference type="EMBL" id="FP565575">
    <property type="protein sequence ID" value="CBE69577.1"/>
    <property type="molecule type" value="Genomic_DNA"/>
</dbReference>
<dbReference type="HOGENOM" id="CLU_139629_0_0_0"/>
<dbReference type="PATRIC" id="fig|671143.5.peg.2201"/>
<reference evidence="1 2" key="1">
    <citation type="journal article" date="2010" name="Nature">
        <title>Nitrite-driven anaerobic methane oxidation by oxygenic bacteria.</title>
        <authorList>
            <person name="Ettwig K.F."/>
            <person name="Butler M.K."/>
            <person name="Le Paslier D."/>
            <person name="Pelletier E."/>
            <person name="Mangenot S."/>
            <person name="Kuypers M.M.M."/>
            <person name="Schreiber F."/>
            <person name="Dutilh B.E."/>
            <person name="Zedelius J."/>
            <person name="de Beer D."/>
            <person name="Gloerich J."/>
            <person name="Wessels H.J.C.T."/>
            <person name="van Allen T."/>
            <person name="Luesken F."/>
            <person name="Wu M."/>
            <person name="van de Pas-Schoonen K.T."/>
            <person name="Op den Camp H.J.M."/>
            <person name="Janssen-Megens E.M."/>
            <person name="Francoijs K-J."/>
            <person name="Stunnenberg H."/>
            <person name="Weissenbach J."/>
            <person name="Jetten M.S.M."/>
            <person name="Strous M."/>
        </authorList>
    </citation>
    <scope>NUCLEOTIDE SEQUENCE [LARGE SCALE GENOMIC DNA]</scope>
</reference>
<organism evidence="1 2">
    <name type="scientific">Methylomirabilis oxygeniifera</name>
    <dbReference type="NCBI Taxonomy" id="671143"/>
    <lineage>
        <taxon>Bacteria</taxon>
        <taxon>Candidatus Methylomirabilota</taxon>
        <taxon>Candidatus Methylomirabilia</taxon>
        <taxon>Candidatus Methylomirabilales</taxon>
        <taxon>Candidatus Methylomirabilaceae</taxon>
        <taxon>Candidatus Methylomirabilis</taxon>
    </lineage>
</organism>